<dbReference type="EMBL" id="MK804893">
    <property type="protein sequence ID" value="QDB74074.1"/>
    <property type="molecule type" value="Genomic_DNA"/>
</dbReference>
<accession>A0A4Y5TXF5</accession>
<organism evidence="1 2">
    <name type="scientific">Aeromonas phage 2L372D</name>
    <dbReference type="NCBI Taxonomy" id="2588097"/>
    <lineage>
        <taxon>Viruses</taxon>
        <taxon>Duplodnaviria</taxon>
        <taxon>Heunggongvirae</taxon>
        <taxon>Uroviricota</taxon>
        <taxon>Caudoviricetes</taxon>
        <taxon>Plateaulakevirus</taxon>
        <taxon>Plateaulakevirus pv2L372D</taxon>
    </lineage>
</organism>
<evidence type="ECO:0000313" key="1">
    <source>
        <dbReference type="EMBL" id="QDB74074.1"/>
    </source>
</evidence>
<name>A0A4Y5TXF5_9CAUD</name>
<reference evidence="1 2" key="1">
    <citation type="submission" date="2019-04" db="EMBL/GenBank/DDBJ databases">
        <title>Nine Novel Phages from a Plateau Lake in Southwest China Provide Insights into Aeromonas Phage Diversity.</title>
        <authorList>
            <person name="Xiao W."/>
            <person name="Bai M."/>
            <person name="Wang Y."/>
            <person name="Cui X."/>
        </authorList>
    </citation>
    <scope>NUCLEOTIDE SEQUENCE [LARGE SCALE GENOMIC DNA]</scope>
</reference>
<protein>
    <submittedName>
        <fullName evidence="1">Uncharacterized protein</fullName>
    </submittedName>
</protein>
<gene>
    <name evidence="1" type="ORF">2L372D_160</name>
</gene>
<dbReference type="Proteomes" id="UP000316128">
    <property type="component" value="Segment"/>
</dbReference>
<proteinExistence type="predicted"/>
<sequence>MKVKKVTTSGKYTVQMDQLEVDAIGEMLAYVNVVEDSGYKLTDKVFNQLKDFAAMYAALHTEGVLQMQEAGICECCDCPIYELVPCKDFKKV</sequence>
<keyword evidence="2" id="KW-1185">Reference proteome</keyword>
<evidence type="ECO:0000313" key="2">
    <source>
        <dbReference type="Proteomes" id="UP000316128"/>
    </source>
</evidence>